<reference evidence="2" key="1">
    <citation type="journal article" date="2022" name="Int. J. Mol. Sci.">
        <title>Draft Genome of Tanacetum Coccineum: Genomic Comparison of Closely Related Tanacetum-Family Plants.</title>
        <authorList>
            <person name="Yamashiro T."/>
            <person name="Shiraishi A."/>
            <person name="Nakayama K."/>
            <person name="Satake H."/>
        </authorList>
    </citation>
    <scope>NUCLEOTIDE SEQUENCE</scope>
</reference>
<gene>
    <name evidence="2" type="ORF">Tco_1122204</name>
</gene>
<evidence type="ECO:0000256" key="1">
    <source>
        <dbReference type="SAM" id="MobiDB-lite"/>
    </source>
</evidence>
<feature type="region of interest" description="Disordered" evidence="1">
    <location>
        <begin position="302"/>
        <end position="365"/>
    </location>
</feature>
<dbReference type="EMBL" id="BQNB010021376">
    <property type="protein sequence ID" value="GJU05774.1"/>
    <property type="molecule type" value="Genomic_DNA"/>
</dbReference>
<feature type="region of interest" description="Disordered" evidence="1">
    <location>
        <begin position="244"/>
        <end position="263"/>
    </location>
</feature>
<evidence type="ECO:0000313" key="3">
    <source>
        <dbReference type="Proteomes" id="UP001151760"/>
    </source>
</evidence>
<sequence>MAQQIILAAQLVPKFQSIRRCNNYVVLQSIPCSPECKIIGQILLDHPLIYALTVHCMHVLACNLTIIHSAHTRGTSPQVPDTKATIKFKLDSQEITYTVDMFHDALKLPVGTPNNPFITPVNIKVIKSFKQMAGYQGVVDKVGTFYTKFLAQPWQTMFKKKDVITYPRFTKLVIADLMKKNALFQGMPIPDAFLTDEIRVTNDYTKTTPRAHKTHTLTVASSQGKKMKQSVRETSLPRKSLKVTIKQKAKNTSIPPPSDDRERDEITEATLLSLTLHKTALVAEAQENVAKVQEKLAEEEIENMVEGEENEESYASEFADSMRNEDVDDSGTRIEPRHKENPKVVDDDDVTKKKDDKKDEDEEEKVLDHCNNVVPELAFAKTNEMIKEEMPRLNTTLNLYPTTSSSNAKISTTDLQHQLYLKMKSKPQDQASLNTVYPGLLIWSIKLPVQTLALNEEIKNLLFCLPIRRIHQGRYGISAPELHKKPRRLEDLYAVSMKIHTPYSLAVYERFWKIFIVVSTPRKLQYAVFRHFNTTWMAFGGNKRDWAIVEKKKDKIYGLAPDSQRSICSRDVRRRHKHKATSS</sequence>
<keyword evidence="3" id="KW-1185">Reference proteome</keyword>
<comment type="caution">
    <text evidence="2">The sequence shown here is derived from an EMBL/GenBank/DDBJ whole genome shotgun (WGS) entry which is preliminary data.</text>
</comment>
<feature type="compositionally biased region" description="Basic and acidic residues" evidence="1">
    <location>
        <begin position="320"/>
        <end position="357"/>
    </location>
</feature>
<reference evidence="2" key="2">
    <citation type="submission" date="2022-01" db="EMBL/GenBank/DDBJ databases">
        <authorList>
            <person name="Yamashiro T."/>
            <person name="Shiraishi A."/>
            <person name="Satake H."/>
            <person name="Nakayama K."/>
        </authorList>
    </citation>
    <scope>NUCLEOTIDE SEQUENCE</scope>
</reference>
<feature type="compositionally biased region" description="Acidic residues" evidence="1">
    <location>
        <begin position="302"/>
        <end position="314"/>
    </location>
</feature>
<organism evidence="2 3">
    <name type="scientific">Tanacetum coccineum</name>
    <dbReference type="NCBI Taxonomy" id="301880"/>
    <lineage>
        <taxon>Eukaryota</taxon>
        <taxon>Viridiplantae</taxon>
        <taxon>Streptophyta</taxon>
        <taxon>Embryophyta</taxon>
        <taxon>Tracheophyta</taxon>
        <taxon>Spermatophyta</taxon>
        <taxon>Magnoliopsida</taxon>
        <taxon>eudicotyledons</taxon>
        <taxon>Gunneridae</taxon>
        <taxon>Pentapetalae</taxon>
        <taxon>asterids</taxon>
        <taxon>campanulids</taxon>
        <taxon>Asterales</taxon>
        <taxon>Asteraceae</taxon>
        <taxon>Asteroideae</taxon>
        <taxon>Anthemideae</taxon>
        <taxon>Anthemidinae</taxon>
        <taxon>Tanacetum</taxon>
    </lineage>
</organism>
<evidence type="ECO:0000313" key="2">
    <source>
        <dbReference type="EMBL" id="GJU05774.1"/>
    </source>
</evidence>
<accession>A0ABQ5J3N3</accession>
<protein>
    <submittedName>
        <fullName evidence="2">Uncharacterized protein</fullName>
    </submittedName>
</protein>
<proteinExistence type="predicted"/>
<dbReference type="Proteomes" id="UP001151760">
    <property type="component" value="Unassembled WGS sequence"/>
</dbReference>
<name>A0ABQ5J3N3_9ASTR</name>